<evidence type="ECO:0000256" key="8">
    <source>
        <dbReference type="ARBA" id="ARBA00022679"/>
    </source>
</evidence>
<comment type="cofactor">
    <cofactor evidence="2 14">
        <name>Mg(2+)</name>
        <dbReference type="ChEBI" id="CHEBI:18420"/>
    </cofactor>
</comment>
<evidence type="ECO:0000256" key="7">
    <source>
        <dbReference type="ARBA" id="ARBA00016919"/>
    </source>
</evidence>
<comment type="pathway">
    <text evidence="3 14">Cofactor biosynthesis; tetrahydrofolate biosynthesis; 7,8-dihydrofolate from 2-amino-4-hydroxy-6-hydroxymethyl-7,8-dihydropteridine diphosphate and 4-aminobenzoate: step 1/2.</text>
</comment>
<evidence type="ECO:0000256" key="14">
    <source>
        <dbReference type="RuleBase" id="RU361205"/>
    </source>
</evidence>
<evidence type="ECO:0000256" key="1">
    <source>
        <dbReference type="ARBA" id="ARBA00000012"/>
    </source>
</evidence>
<keyword evidence="11 14" id="KW-0289">Folate biosynthesis</keyword>
<dbReference type="NCBIfam" id="NF008625">
    <property type="entry name" value="PRK11613.1"/>
    <property type="match status" value="1"/>
</dbReference>
<sequence length="284" mass="30698">MKLFAQGATLDLTLTHPHVMGILNVTPDSFSDGGAHNTLIEAVKHANLMVNAGATIIDVGGESTRPGAAEVSVEEELDRVIPVLEAIAQRFEVWISVDTSKPEVIREAARAGAHIINDVRSLSEPGALEAAAETGLPVSLMHMQGNPKTMQEAPKYDDVFAEVNRYFIEQIARCEKAGIAKEKLLLDPGFGFGKNLSHNYTLLARLGEFHHFNLPLLVGMSRKTMVGQLLNVGPSDRLNGSLACAVIAAMQGAQIIRVHDVKETVEAMRVVEATLSAKGNKRYE</sequence>
<comment type="similarity">
    <text evidence="4 14">Belongs to the DHPS family.</text>
</comment>
<dbReference type="InterPro" id="IPR045031">
    <property type="entry name" value="DHP_synth-like"/>
</dbReference>
<dbReference type="InterPro" id="IPR006390">
    <property type="entry name" value="DHP_synth_dom"/>
</dbReference>
<evidence type="ECO:0000256" key="6">
    <source>
        <dbReference type="ARBA" id="ARBA00012458"/>
    </source>
</evidence>
<evidence type="ECO:0000313" key="16">
    <source>
        <dbReference type="EMBL" id="HAC6553372.1"/>
    </source>
</evidence>
<dbReference type="GO" id="GO:0046656">
    <property type="term" value="P:folic acid biosynthetic process"/>
    <property type="evidence" value="ECO:0007669"/>
    <property type="project" value="UniProtKB-KW"/>
</dbReference>
<keyword evidence="8 14" id="KW-0808">Transferase</keyword>
<dbReference type="RefSeq" id="WP_338380676.1">
    <property type="nucleotide sequence ID" value="NZ_OY754839.1"/>
</dbReference>
<dbReference type="NCBIfam" id="TIGR01496">
    <property type="entry name" value="DHPS"/>
    <property type="match status" value="1"/>
</dbReference>
<comment type="caution">
    <text evidence="16">The sequence shown here is derived from an EMBL/GenBank/DDBJ whole genome shotgun (WGS) entry which is preliminary data.</text>
</comment>
<gene>
    <name evidence="16" type="ORF">G0B50_19730</name>
</gene>
<dbReference type="InterPro" id="IPR000489">
    <property type="entry name" value="Pterin-binding_dom"/>
</dbReference>
<evidence type="ECO:0000256" key="11">
    <source>
        <dbReference type="ARBA" id="ARBA00022909"/>
    </source>
</evidence>
<protein>
    <recommendedName>
        <fullName evidence="7 14">Dihydropteroate synthase</fullName>
        <shortName evidence="14">DHPS</shortName>
        <ecNumber evidence="6 14">2.5.1.15</ecNumber>
    </recommendedName>
    <alternativeName>
        <fullName evidence="12 14">Dihydropteroate pyrophosphorylase</fullName>
    </alternativeName>
</protein>
<evidence type="ECO:0000256" key="3">
    <source>
        <dbReference type="ARBA" id="ARBA00004763"/>
    </source>
</evidence>
<dbReference type="PROSITE" id="PS00792">
    <property type="entry name" value="DHPS_1"/>
    <property type="match status" value="1"/>
</dbReference>
<dbReference type="Gene3D" id="3.20.20.20">
    <property type="entry name" value="Dihydropteroate synthase-like"/>
    <property type="match status" value="1"/>
</dbReference>
<keyword evidence="9 14" id="KW-0479">Metal-binding</keyword>
<dbReference type="EC" id="2.5.1.15" evidence="6 14"/>
<dbReference type="InterPro" id="IPR058146">
    <property type="entry name" value="DHPS"/>
</dbReference>
<reference evidence="16" key="1">
    <citation type="journal article" date="2018" name="Genome Biol.">
        <title>SKESA: strategic k-mer extension for scrupulous assemblies.</title>
        <authorList>
            <person name="Souvorov A."/>
            <person name="Agarwala R."/>
            <person name="Lipman D.J."/>
        </authorList>
    </citation>
    <scope>NUCLEOTIDE SEQUENCE</scope>
    <source>
        <strain evidence="16">09051564_79_broiler_meat_pESI_ESC-S_2009</strain>
    </source>
</reference>
<dbReference type="SUPFAM" id="SSF51717">
    <property type="entry name" value="Dihydropteroate synthetase-like"/>
    <property type="match status" value="1"/>
</dbReference>
<dbReference type="Pfam" id="PF00809">
    <property type="entry name" value="Pterin_bind"/>
    <property type="match status" value="1"/>
</dbReference>
<dbReference type="PROSITE" id="PS00793">
    <property type="entry name" value="DHPS_2"/>
    <property type="match status" value="1"/>
</dbReference>
<dbReference type="UniPathway" id="UPA00077">
    <property type="reaction ID" value="UER00156"/>
</dbReference>
<dbReference type="EMBL" id="DAAMGN010000012">
    <property type="protein sequence ID" value="HAC6553372.1"/>
    <property type="molecule type" value="Genomic_DNA"/>
</dbReference>
<dbReference type="InterPro" id="IPR011005">
    <property type="entry name" value="Dihydropteroate_synth-like_sf"/>
</dbReference>
<evidence type="ECO:0000256" key="5">
    <source>
        <dbReference type="ARBA" id="ARBA00011738"/>
    </source>
</evidence>
<comment type="subunit">
    <text evidence="5">Homodimer.</text>
</comment>
<organism evidence="16">
    <name type="scientific">Salmonella infantis</name>
    <dbReference type="NCBI Taxonomy" id="595"/>
    <lineage>
        <taxon>Bacteria</taxon>
        <taxon>Pseudomonadati</taxon>
        <taxon>Pseudomonadota</taxon>
        <taxon>Gammaproteobacteria</taxon>
        <taxon>Enterobacterales</taxon>
        <taxon>Enterobacteriaceae</taxon>
        <taxon>Salmonella</taxon>
    </lineage>
</organism>
<evidence type="ECO:0000256" key="13">
    <source>
        <dbReference type="ARBA" id="ARBA00053449"/>
    </source>
</evidence>
<name>A0A701VFW6_SALIN</name>
<comment type="catalytic activity">
    <reaction evidence="1">
        <text>(7,8-dihydropterin-6-yl)methyl diphosphate + 4-aminobenzoate = 7,8-dihydropteroate + diphosphate</text>
        <dbReference type="Rhea" id="RHEA:19949"/>
        <dbReference type="ChEBI" id="CHEBI:17836"/>
        <dbReference type="ChEBI" id="CHEBI:17839"/>
        <dbReference type="ChEBI" id="CHEBI:33019"/>
        <dbReference type="ChEBI" id="CHEBI:72950"/>
        <dbReference type="EC" id="2.5.1.15"/>
    </reaction>
</comment>
<dbReference type="FunFam" id="3.20.20.20:FF:000004">
    <property type="entry name" value="Dihydropteroate synthase"/>
    <property type="match status" value="1"/>
</dbReference>
<reference evidence="16" key="2">
    <citation type="submission" date="2018-07" db="EMBL/GenBank/DDBJ databases">
        <authorList>
            <consortium name="NCBI Pathogen Detection Project"/>
        </authorList>
    </citation>
    <scope>NUCLEOTIDE SEQUENCE</scope>
    <source>
        <strain evidence="16">09051564_79_broiler_meat_pESI_ESC-S_2009</strain>
    </source>
</reference>
<evidence type="ECO:0000259" key="15">
    <source>
        <dbReference type="PROSITE" id="PS50972"/>
    </source>
</evidence>
<keyword evidence="10 14" id="KW-0460">Magnesium</keyword>
<dbReference type="GO" id="GO:0005829">
    <property type="term" value="C:cytosol"/>
    <property type="evidence" value="ECO:0007669"/>
    <property type="project" value="TreeGrafter"/>
</dbReference>
<dbReference type="GO" id="GO:0004156">
    <property type="term" value="F:dihydropteroate synthase activity"/>
    <property type="evidence" value="ECO:0007669"/>
    <property type="project" value="UniProtKB-EC"/>
</dbReference>
<feature type="domain" description="Pterin-binding" evidence="15">
    <location>
        <begin position="17"/>
        <end position="269"/>
    </location>
</feature>
<dbReference type="PANTHER" id="PTHR20941">
    <property type="entry name" value="FOLATE SYNTHESIS PROTEINS"/>
    <property type="match status" value="1"/>
</dbReference>
<dbReference type="CDD" id="cd00739">
    <property type="entry name" value="DHPS"/>
    <property type="match status" value="1"/>
</dbReference>
<dbReference type="GO" id="GO:0046654">
    <property type="term" value="P:tetrahydrofolate biosynthetic process"/>
    <property type="evidence" value="ECO:0007669"/>
    <property type="project" value="UniProtKB-UniPathway"/>
</dbReference>
<proteinExistence type="inferred from homology"/>
<dbReference type="AlphaFoldDB" id="A0A701VFW6"/>
<accession>A0A701VFW6</accession>
<evidence type="ECO:0000256" key="12">
    <source>
        <dbReference type="ARBA" id="ARBA00030193"/>
    </source>
</evidence>
<evidence type="ECO:0000256" key="10">
    <source>
        <dbReference type="ARBA" id="ARBA00022842"/>
    </source>
</evidence>
<comment type="function">
    <text evidence="13 14">Catalyzes the condensation of para-aminobenzoate (pABA) with 6-hydroxymethyl-7,8-dihydropterin diphosphate (DHPt-PP) to form 7,8-dihydropteroate (H2Pte), the immediate precursor of folate derivatives.</text>
</comment>
<dbReference type="PANTHER" id="PTHR20941:SF1">
    <property type="entry name" value="FOLIC ACID SYNTHESIS PROTEIN FOL1"/>
    <property type="match status" value="1"/>
</dbReference>
<evidence type="ECO:0000256" key="9">
    <source>
        <dbReference type="ARBA" id="ARBA00022723"/>
    </source>
</evidence>
<dbReference type="GO" id="GO:0046872">
    <property type="term" value="F:metal ion binding"/>
    <property type="evidence" value="ECO:0007669"/>
    <property type="project" value="UniProtKB-KW"/>
</dbReference>
<evidence type="ECO:0000256" key="2">
    <source>
        <dbReference type="ARBA" id="ARBA00001946"/>
    </source>
</evidence>
<evidence type="ECO:0000256" key="4">
    <source>
        <dbReference type="ARBA" id="ARBA00009503"/>
    </source>
</evidence>
<dbReference type="PROSITE" id="PS50972">
    <property type="entry name" value="PTERIN_BINDING"/>
    <property type="match status" value="1"/>
</dbReference>